<evidence type="ECO:0000256" key="1">
    <source>
        <dbReference type="ARBA" id="ARBA00022737"/>
    </source>
</evidence>
<dbReference type="PRINTS" id="PR00364">
    <property type="entry name" value="DISEASERSIST"/>
</dbReference>
<dbReference type="InterPro" id="IPR032675">
    <property type="entry name" value="LRR_dom_sf"/>
</dbReference>
<dbReference type="PANTHER" id="PTHR11017">
    <property type="entry name" value="LEUCINE-RICH REPEAT-CONTAINING PROTEIN"/>
    <property type="match status" value="1"/>
</dbReference>
<proteinExistence type="predicted"/>
<dbReference type="InterPro" id="IPR044974">
    <property type="entry name" value="Disease_R_plants"/>
</dbReference>
<feature type="domain" description="TIR" evidence="2">
    <location>
        <begin position="61"/>
        <end position="125"/>
    </location>
</feature>
<feature type="domain" description="Disease resistance protein Roq1-like winged-helix" evidence="3">
    <location>
        <begin position="245"/>
        <end position="290"/>
    </location>
</feature>
<dbReference type="InterPro" id="IPR035897">
    <property type="entry name" value="Toll_tir_struct_dom_sf"/>
</dbReference>
<dbReference type="EMBL" id="OX465085">
    <property type="protein sequence ID" value="CAI9303584.1"/>
    <property type="molecule type" value="Genomic_DNA"/>
</dbReference>
<evidence type="ECO:0000313" key="4">
    <source>
        <dbReference type="EMBL" id="CAI9303584.1"/>
    </source>
</evidence>
<dbReference type="Gene3D" id="3.40.50.10140">
    <property type="entry name" value="Toll/interleukin-1 receptor homology (TIR) domain"/>
    <property type="match status" value="1"/>
</dbReference>
<evidence type="ECO:0008006" key="6">
    <source>
        <dbReference type="Google" id="ProtNLM"/>
    </source>
</evidence>
<name>A0AA36A2V1_LACSI</name>
<gene>
    <name evidence="4" type="ORF">LSALG_LOCUS42010</name>
</gene>
<dbReference type="SUPFAM" id="SSF52058">
    <property type="entry name" value="L domain-like"/>
    <property type="match status" value="1"/>
</dbReference>
<organism evidence="4 5">
    <name type="scientific">Lactuca saligna</name>
    <name type="common">Willowleaf lettuce</name>
    <dbReference type="NCBI Taxonomy" id="75948"/>
    <lineage>
        <taxon>Eukaryota</taxon>
        <taxon>Viridiplantae</taxon>
        <taxon>Streptophyta</taxon>
        <taxon>Embryophyta</taxon>
        <taxon>Tracheophyta</taxon>
        <taxon>Spermatophyta</taxon>
        <taxon>Magnoliopsida</taxon>
        <taxon>eudicotyledons</taxon>
        <taxon>Gunneridae</taxon>
        <taxon>Pentapetalae</taxon>
        <taxon>asterids</taxon>
        <taxon>campanulids</taxon>
        <taxon>Asterales</taxon>
        <taxon>Asteraceae</taxon>
        <taxon>Cichorioideae</taxon>
        <taxon>Cichorieae</taxon>
        <taxon>Lactucinae</taxon>
        <taxon>Lactuca</taxon>
    </lineage>
</organism>
<dbReference type="PANTHER" id="PTHR11017:SF544">
    <property type="entry name" value="ADP-RIBOSYL CYCLASE_CYCLIC ADP-RIBOSE HYDROLASE"/>
    <property type="match status" value="1"/>
</dbReference>
<dbReference type="AlphaFoldDB" id="A0AA36A2V1"/>
<dbReference type="Pfam" id="PF23282">
    <property type="entry name" value="WHD_ROQ1"/>
    <property type="match status" value="1"/>
</dbReference>
<dbReference type="Gene3D" id="3.80.10.10">
    <property type="entry name" value="Ribonuclease Inhibitor"/>
    <property type="match status" value="1"/>
</dbReference>
<keyword evidence="5" id="KW-1185">Reference proteome</keyword>
<dbReference type="GO" id="GO:0006952">
    <property type="term" value="P:defense response"/>
    <property type="evidence" value="ECO:0007669"/>
    <property type="project" value="InterPro"/>
</dbReference>
<dbReference type="InterPro" id="IPR058192">
    <property type="entry name" value="WHD_ROQ1-like"/>
</dbReference>
<reference evidence="4" key="1">
    <citation type="submission" date="2023-04" db="EMBL/GenBank/DDBJ databases">
        <authorList>
            <person name="Vijverberg K."/>
            <person name="Xiong W."/>
            <person name="Schranz E."/>
        </authorList>
    </citation>
    <scope>NUCLEOTIDE SEQUENCE</scope>
</reference>
<dbReference type="Proteomes" id="UP001177003">
    <property type="component" value="Chromosome 9"/>
</dbReference>
<evidence type="ECO:0000313" key="5">
    <source>
        <dbReference type="Proteomes" id="UP001177003"/>
    </source>
</evidence>
<keyword evidence="1" id="KW-0677">Repeat</keyword>
<evidence type="ECO:0000259" key="2">
    <source>
        <dbReference type="Pfam" id="PF01582"/>
    </source>
</evidence>
<dbReference type="InterPro" id="IPR027417">
    <property type="entry name" value="P-loop_NTPase"/>
</dbReference>
<dbReference type="SUPFAM" id="SSF52540">
    <property type="entry name" value="P-loop containing nucleoside triphosphate hydrolases"/>
    <property type="match status" value="1"/>
</dbReference>
<dbReference type="GO" id="GO:0007165">
    <property type="term" value="P:signal transduction"/>
    <property type="evidence" value="ECO:0007669"/>
    <property type="project" value="InterPro"/>
</dbReference>
<evidence type="ECO:0000259" key="3">
    <source>
        <dbReference type="Pfam" id="PF23282"/>
    </source>
</evidence>
<dbReference type="InterPro" id="IPR000157">
    <property type="entry name" value="TIR_dom"/>
</dbReference>
<protein>
    <recommendedName>
        <fullName evidence="6">TIR domain-containing protein</fullName>
    </recommendedName>
</protein>
<accession>A0AA36A2V1</accession>
<dbReference type="Pfam" id="PF01582">
    <property type="entry name" value="TIR"/>
    <property type="match status" value="1"/>
</dbReference>
<sequence length="711" mass="80543">MQSISDAYLFNNRLNIAMGKCYTAWWKQQDPSSIPSMTSSSTSPVAKSFKYDVFLSFRGEDTLRNQIGAVGDAFAKHENEEAAGKWRKALKEAADVAGWELKNTADGHEAKFIRQIVEKLSLELRAINVRIDKNLVGMETRINDIISSLGTASDDAHMIGIWGIGGGGKTTLARAIFNIISFQFEGKSFIENVREVSKASLSGLNSLKSQIPLNGGKVLLVLDDVDHLDQLEALAGWLKNSAIEALESCGFYARIGLRVLEQKSLITIDGDECLGMHDHLKEMGRNIVRRSHPNMPNKHSRLWDGKEIEDILANDMGNEATRCIKFYYRGLDPQITMKGLRKMKELRFLDVTDNKFYSNPKINKLIPNCLNGLEVVWRNWKSNKVSLYIPDALRYLRWYNYPFRSLPKSFQANNLAALEMAESGIVQLWKGGEKKVLNKLRFLLLSGPKLRSLDLGLTPNLETLTLVKHVHGPGAGGLVELHMPGECLKLRFLELDHVKSRMFDLGLTPNLEKLYLRRDLVELHMPDTCPNLISLHFSFSNLRTLDIGRTPNLEDLYVSGCFDLKELHMVDKCLKLRSLYLVGLKLRTLDIGSSPNLKSLDLHGCNDLEEFHIAESPMLTFIKIECLKLRTLDLSLVPNLNKLFLSECKDLVELHLPDCYDLEELHMVDQCQKLLSLTISHSKLRTLDLRLTPNLEKLDLRKCYNLIILLV</sequence>
<dbReference type="Gene3D" id="3.40.50.300">
    <property type="entry name" value="P-loop containing nucleotide triphosphate hydrolases"/>
    <property type="match status" value="1"/>
</dbReference>